<dbReference type="PANTHER" id="PTHR19919">
    <property type="entry name" value="WD REPEAT CONTAINING PROTEIN"/>
    <property type="match status" value="1"/>
</dbReference>
<dbReference type="Gene3D" id="2.130.10.10">
    <property type="entry name" value="YVTN repeat-like/Quinoprotein amine dehydrogenase"/>
    <property type="match status" value="1"/>
</dbReference>
<accession>G0VHW5</accession>
<dbReference type="EMBL" id="HE576758">
    <property type="protein sequence ID" value="CCC70999.1"/>
    <property type="molecule type" value="Genomic_DNA"/>
</dbReference>
<dbReference type="KEGG" id="ncs:NCAS_0G01120"/>
<gene>
    <name evidence="5" type="primary">NCAS0G01120</name>
    <name evidence="5" type="ordered locus">NCAS_0G01120</name>
</gene>
<dbReference type="SMART" id="SM00320">
    <property type="entry name" value="WD40"/>
    <property type="match status" value="4"/>
</dbReference>
<dbReference type="PROSITE" id="PS00678">
    <property type="entry name" value="WD_REPEATS_1"/>
    <property type="match status" value="1"/>
</dbReference>
<dbReference type="GeneID" id="96904665"/>
<dbReference type="eggNOG" id="KOG0290">
    <property type="taxonomic scope" value="Eukaryota"/>
</dbReference>
<feature type="repeat" description="WD" evidence="3">
    <location>
        <begin position="370"/>
        <end position="405"/>
    </location>
</feature>
<evidence type="ECO:0000256" key="3">
    <source>
        <dbReference type="PROSITE-ProRule" id="PRU00221"/>
    </source>
</evidence>
<reference key="2">
    <citation type="submission" date="2011-08" db="EMBL/GenBank/DDBJ databases">
        <title>Genome sequence of Naumovozyma castellii.</title>
        <authorList>
            <person name="Gordon J.L."/>
            <person name="Armisen D."/>
            <person name="Proux-Wera E."/>
            <person name="OhEigeartaigh S.S."/>
            <person name="Byrne K.P."/>
            <person name="Wolfe K.H."/>
        </authorList>
    </citation>
    <scope>NUCLEOTIDE SEQUENCE</scope>
    <source>
        <strain>Type strain:CBS 4309</strain>
    </source>
</reference>
<dbReference type="InterPro" id="IPR015943">
    <property type="entry name" value="WD40/YVTN_repeat-like_dom_sf"/>
</dbReference>
<keyword evidence="2" id="KW-0677">Repeat</keyword>
<dbReference type="Pfam" id="PF00400">
    <property type="entry name" value="WD40"/>
    <property type="match status" value="3"/>
</dbReference>
<dbReference type="STRING" id="1064592.G0VHW5"/>
<dbReference type="InParanoid" id="G0VHW5"/>
<dbReference type="PROSITE" id="PS50294">
    <property type="entry name" value="WD_REPEATS_REGION"/>
    <property type="match status" value="1"/>
</dbReference>
<dbReference type="AlphaFoldDB" id="G0VHW5"/>
<dbReference type="InterPro" id="IPR045159">
    <property type="entry name" value="DCAF7-like"/>
</dbReference>
<dbReference type="OMA" id="TIAMDAC"/>
<feature type="compositionally biased region" description="Low complexity" evidence="4">
    <location>
        <begin position="32"/>
        <end position="43"/>
    </location>
</feature>
<evidence type="ECO:0000256" key="2">
    <source>
        <dbReference type="ARBA" id="ARBA00022737"/>
    </source>
</evidence>
<dbReference type="OrthoDB" id="1284551at2759"/>
<evidence type="ECO:0000313" key="5">
    <source>
        <dbReference type="EMBL" id="CCC70999.1"/>
    </source>
</evidence>
<organism evidence="5 6">
    <name type="scientific">Naumovozyma castellii</name>
    <name type="common">Yeast</name>
    <name type="synonym">Saccharomyces castellii</name>
    <dbReference type="NCBI Taxonomy" id="27288"/>
    <lineage>
        <taxon>Eukaryota</taxon>
        <taxon>Fungi</taxon>
        <taxon>Dikarya</taxon>
        <taxon>Ascomycota</taxon>
        <taxon>Saccharomycotina</taxon>
        <taxon>Saccharomycetes</taxon>
        <taxon>Saccharomycetales</taxon>
        <taxon>Saccharomycetaceae</taxon>
        <taxon>Naumovozyma</taxon>
    </lineage>
</organism>
<dbReference type="HOGENOM" id="CLU_013694_4_0_1"/>
<evidence type="ECO:0000256" key="1">
    <source>
        <dbReference type="ARBA" id="ARBA00022574"/>
    </source>
</evidence>
<keyword evidence="1 3" id="KW-0853">WD repeat</keyword>
<dbReference type="PROSITE" id="PS50082">
    <property type="entry name" value="WD_REPEATS_2"/>
    <property type="match status" value="3"/>
</dbReference>
<dbReference type="InterPro" id="IPR001680">
    <property type="entry name" value="WD40_rpt"/>
</dbReference>
<dbReference type="InterPro" id="IPR036322">
    <property type="entry name" value="WD40_repeat_dom_sf"/>
</dbReference>
<protein>
    <submittedName>
        <fullName evidence="5">Uncharacterized protein</fullName>
    </submittedName>
</protein>
<evidence type="ECO:0000256" key="4">
    <source>
        <dbReference type="SAM" id="MobiDB-lite"/>
    </source>
</evidence>
<feature type="region of interest" description="Disordered" evidence="4">
    <location>
        <begin position="1"/>
        <end position="46"/>
    </location>
</feature>
<name>G0VHW5_NAUCA</name>
<dbReference type="FunCoup" id="G0VHW5">
    <property type="interactions" value="934"/>
</dbReference>
<dbReference type="Proteomes" id="UP000001640">
    <property type="component" value="Chromosome 7"/>
</dbReference>
<proteinExistence type="predicted"/>
<feature type="repeat" description="WD" evidence="3">
    <location>
        <begin position="272"/>
        <end position="308"/>
    </location>
</feature>
<feature type="compositionally biased region" description="Polar residues" evidence="4">
    <location>
        <begin position="9"/>
        <end position="31"/>
    </location>
</feature>
<feature type="repeat" description="WD" evidence="3">
    <location>
        <begin position="228"/>
        <end position="270"/>
    </location>
</feature>
<reference evidence="5 6" key="1">
    <citation type="journal article" date="2011" name="Proc. Natl. Acad. Sci. U.S.A.">
        <title>Evolutionary erosion of yeast sex chromosomes by mating-type switching accidents.</title>
        <authorList>
            <person name="Gordon J.L."/>
            <person name="Armisen D."/>
            <person name="Proux-Wera E."/>
            <person name="Oheigeartaigh S.S."/>
            <person name="Byrne K.P."/>
            <person name="Wolfe K.H."/>
        </authorList>
    </citation>
    <scope>NUCLEOTIDE SEQUENCE [LARGE SCALE GENOMIC DNA]</scope>
    <source>
        <strain evidence="6">ATCC 76901 / BCRC 22586 / CBS 4309 / NBRC 1992 / NRRL Y-12630</strain>
    </source>
</reference>
<dbReference type="SUPFAM" id="SSF50978">
    <property type="entry name" value="WD40 repeat-like"/>
    <property type="match status" value="1"/>
</dbReference>
<keyword evidence="6" id="KW-1185">Reference proteome</keyword>
<sequence length="494" mass="55464">MDTFHNSKRSSISFGSSQRHPTSKYLTSPYKNNGGSSNTGSTGLIDKSITEEDNSRLYTKVRLPLYSPLDFSHPMFSPALAQVQQARNYTTLNPPNSTICEYEGHFPLFGLDWSNDDFVCVSSYKEDSRNKLQLLHSPDLLTWDKIAECNVTYSISNIQWLPSHVNPRKIATSSESLRIWSFNDEENTIQEQINLSLCKYNKQHHHQQQPAPSETPGGTVIDPLSNSVLGELPPITSFHWNPIDTNLLISSSIDTTCIVWDLQSSNYVKTQLIAHDSEVYDVRFLTQSTQLFASCGGDGSVRVFDLRSLAHSTIIYEPPVSDLNPDTSQFALLRLEPSPHDPNVMATFAADSNKILILDMRNPESPLMILEGHSASVNQIKWHPIKRNVLLSGGDDCQVLYWDLNKCTASSDPVATTKDDDIAMDEEQGYPVTTPTEPQNTGRTAKTLPVRVDTPTLCYTNNKNQEINNIVWRPQRGDWFGYVSGRSFQNVRVS</sequence>
<dbReference type="InterPro" id="IPR019775">
    <property type="entry name" value="WD40_repeat_CS"/>
</dbReference>
<evidence type="ECO:0000313" key="6">
    <source>
        <dbReference type="Proteomes" id="UP000001640"/>
    </source>
</evidence>
<dbReference type="RefSeq" id="XP_003677352.1">
    <property type="nucleotide sequence ID" value="XM_003677304.1"/>
</dbReference>